<dbReference type="PANTHER" id="PTHR39550">
    <property type="entry name" value="SLL0658 PROTEIN"/>
    <property type="match status" value="1"/>
</dbReference>
<dbReference type="Pfam" id="PF11848">
    <property type="entry name" value="DUF3368"/>
    <property type="match status" value="1"/>
</dbReference>
<organism evidence="1">
    <name type="scientific">Planktothrix agardhii</name>
    <name type="common">Oscillatoria agardhii</name>
    <dbReference type="NCBI Taxonomy" id="1160"/>
    <lineage>
        <taxon>Bacteria</taxon>
        <taxon>Bacillati</taxon>
        <taxon>Cyanobacteriota</taxon>
        <taxon>Cyanophyceae</taxon>
        <taxon>Oscillatoriophycideae</taxon>
        <taxon>Oscillatoriales</taxon>
        <taxon>Microcoleaceae</taxon>
        <taxon>Planktothrix</taxon>
    </lineage>
</organism>
<gene>
    <name evidence="1" type="ORF">PLAM_mp0012</name>
</gene>
<sequence length="166" mass="17886">MPSPERIVINTSPLIALVAALGDLTILTSLYTEVLVPFEVCQEILIGGSSNFAIAEFTDANWLQKQPDPLNISPLLLNSLDIGEASVIQLALNENIPTVCIDESAGWRIARLSGLSVTGSIGILLRAKQEGYPLSIKQSIQQMINQGIRLSTTVIEFALKQAGENN</sequence>
<proteinExistence type="predicted"/>
<name>A0A1J1JLX3_PLAAG</name>
<evidence type="ECO:0000313" key="1">
    <source>
        <dbReference type="EMBL" id="CUM62307.1"/>
    </source>
</evidence>
<protein>
    <recommendedName>
        <fullName evidence="2">DUF3368 domain-containing protein</fullName>
    </recommendedName>
</protein>
<dbReference type="AlphaFoldDB" id="A0A1J1JLX3"/>
<evidence type="ECO:0008006" key="2">
    <source>
        <dbReference type="Google" id="ProtNLM"/>
    </source>
</evidence>
<dbReference type="PANTHER" id="PTHR39550:SF1">
    <property type="entry name" value="SLL0658 PROTEIN"/>
    <property type="match status" value="1"/>
</dbReference>
<reference evidence="1" key="1">
    <citation type="submission" date="2015-09" db="EMBL/GenBank/DDBJ databases">
        <authorList>
            <person name="Jackson K.R."/>
            <person name="Lunt B.L."/>
            <person name="Fisher J.N.B."/>
            <person name="Gardner A.V."/>
            <person name="Bailey M.E."/>
            <person name="Deus L.M."/>
            <person name="Earl A.S."/>
            <person name="Gibby P.D."/>
            <person name="Hartmann K.A."/>
            <person name="Liu J.E."/>
            <person name="Manci A.M."/>
            <person name="Nielsen D.A."/>
            <person name="Solomon M.B."/>
            <person name="Breakwell D.P."/>
            <person name="Burnett S.H."/>
            <person name="Grose J.H."/>
        </authorList>
    </citation>
    <scope>NUCLEOTIDE SEQUENCE</scope>
    <source>
        <strain evidence="1">7805</strain>
    </source>
</reference>
<accession>A0A1J1JLX3</accession>
<dbReference type="InterPro" id="IPR021799">
    <property type="entry name" value="PIN-like_prokaryotic"/>
</dbReference>
<dbReference type="EMBL" id="LO018305">
    <property type="protein sequence ID" value="CUM62307.1"/>
    <property type="molecule type" value="Genomic_DNA"/>
</dbReference>